<dbReference type="HAMAP" id="MF_00082">
    <property type="entry name" value="ArgB"/>
    <property type="match status" value="1"/>
</dbReference>
<dbReference type="PANTHER" id="PTHR23342:SF0">
    <property type="entry name" value="N-ACETYLGLUTAMATE SYNTHASE, MITOCHONDRIAL"/>
    <property type="match status" value="1"/>
</dbReference>
<evidence type="ECO:0000256" key="7">
    <source>
        <dbReference type="ARBA" id="ARBA00022840"/>
    </source>
</evidence>
<dbReference type="GO" id="GO:0003991">
    <property type="term" value="F:acetylglutamate kinase activity"/>
    <property type="evidence" value="ECO:0007669"/>
    <property type="project" value="UniProtKB-UniRule"/>
</dbReference>
<dbReference type="UniPathway" id="UPA00068">
    <property type="reaction ID" value="UER00107"/>
</dbReference>
<evidence type="ECO:0000313" key="11">
    <source>
        <dbReference type="EMBL" id="RXI98281.1"/>
    </source>
</evidence>
<evidence type="ECO:0000256" key="2">
    <source>
        <dbReference type="ARBA" id="ARBA00022571"/>
    </source>
</evidence>
<dbReference type="CDD" id="cd04238">
    <property type="entry name" value="AAK_NAGK-like"/>
    <property type="match status" value="1"/>
</dbReference>
<keyword evidence="3 9" id="KW-0028">Amino-acid biosynthesis</keyword>
<feature type="binding site" evidence="9">
    <location>
        <position position="156"/>
    </location>
    <ligand>
        <name>substrate</name>
    </ligand>
</feature>
<organism evidence="11 12">
    <name type="scientific">Anaerobacillus alkaliphilus</name>
    <dbReference type="NCBI Taxonomy" id="1548597"/>
    <lineage>
        <taxon>Bacteria</taxon>
        <taxon>Bacillati</taxon>
        <taxon>Bacillota</taxon>
        <taxon>Bacilli</taxon>
        <taxon>Bacillales</taxon>
        <taxon>Bacillaceae</taxon>
        <taxon>Anaerobacillus</taxon>
    </lineage>
</organism>
<dbReference type="FunFam" id="3.40.1160.10:FF:000004">
    <property type="entry name" value="Acetylglutamate kinase"/>
    <property type="match status" value="1"/>
</dbReference>
<evidence type="ECO:0000256" key="5">
    <source>
        <dbReference type="ARBA" id="ARBA00022741"/>
    </source>
</evidence>
<dbReference type="GO" id="GO:0005524">
    <property type="term" value="F:ATP binding"/>
    <property type="evidence" value="ECO:0007669"/>
    <property type="project" value="UniProtKB-UniRule"/>
</dbReference>
<accession>A0A4Q0VQ90</accession>
<keyword evidence="5 9" id="KW-0547">Nucleotide-binding</keyword>
<keyword evidence="9" id="KW-0963">Cytoplasm</keyword>
<dbReference type="EMBL" id="QOUX01000046">
    <property type="protein sequence ID" value="RXI98281.1"/>
    <property type="molecule type" value="Genomic_DNA"/>
</dbReference>
<dbReference type="NCBIfam" id="TIGR00761">
    <property type="entry name" value="argB"/>
    <property type="match status" value="1"/>
</dbReference>
<evidence type="ECO:0000256" key="6">
    <source>
        <dbReference type="ARBA" id="ARBA00022777"/>
    </source>
</evidence>
<dbReference type="InterPro" id="IPR036393">
    <property type="entry name" value="AceGlu_kinase-like_sf"/>
</dbReference>
<name>A0A4Q0VQ90_9BACI</name>
<dbReference type="SUPFAM" id="SSF53633">
    <property type="entry name" value="Carbamate kinase-like"/>
    <property type="match status" value="1"/>
</dbReference>
<evidence type="ECO:0000313" key="12">
    <source>
        <dbReference type="Proteomes" id="UP000290649"/>
    </source>
</evidence>
<dbReference type="Proteomes" id="UP000290649">
    <property type="component" value="Unassembled WGS sequence"/>
</dbReference>
<proteinExistence type="inferred from homology"/>
<evidence type="ECO:0000256" key="9">
    <source>
        <dbReference type="HAMAP-Rule" id="MF_00082"/>
    </source>
</evidence>
<protein>
    <recommendedName>
        <fullName evidence="9">Acetylglutamate kinase</fullName>
        <ecNumber evidence="9">2.7.2.8</ecNumber>
    </recommendedName>
    <alternativeName>
        <fullName evidence="9">N-acetyl-L-glutamate 5-phosphotransferase</fullName>
    </alternativeName>
    <alternativeName>
        <fullName evidence="9">NAG kinase</fullName>
        <shortName evidence="9">NAGK</shortName>
    </alternativeName>
</protein>
<dbReference type="Gene3D" id="3.40.1160.10">
    <property type="entry name" value="Acetylglutamate kinase-like"/>
    <property type="match status" value="1"/>
</dbReference>
<comment type="pathway">
    <text evidence="1 9">Amino-acid biosynthesis; L-arginine biosynthesis; N(2)-acetyl-L-ornithine from L-glutamate: step 2/4.</text>
</comment>
<dbReference type="RefSeq" id="WP_129079641.1">
    <property type="nucleotide sequence ID" value="NZ_QOUX01000046.1"/>
</dbReference>
<dbReference type="OrthoDB" id="9803155at2"/>
<comment type="function">
    <text evidence="9">Catalyzes the ATP-dependent phosphorylation of N-acetyl-L-glutamate.</text>
</comment>
<keyword evidence="7 9" id="KW-0067">ATP-binding</keyword>
<sequence>MNDCIVVKCGGSTLKELSEQFFSSMKSLKDLEMTPIIVHGGGPEINSLLERLKVSSEFVNGLRKTNVEVLEVAEMVLTGKVNKSIVTSLQKAGLTSIGISGCDGGLLEAAPINIEELGYVGQVTKVNGEFLTKIIDMDLVPVIAPIGMDEEGNHYNINADTAAGAVAESIQARKMVFVTDVPGILKNQELQKLVTVSEIEEMINDGTIYGGMIPKVKAAIQCLQGNIEEVYIINGKGGDLMANGELVGTKIVRSKELIKN</sequence>
<evidence type="ECO:0000259" key="10">
    <source>
        <dbReference type="Pfam" id="PF00696"/>
    </source>
</evidence>
<dbReference type="Pfam" id="PF00696">
    <property type="entry name" value="AA_kinase"/>
    <property type="match status" value="1"/>
</dbReference>
<evidence type="ECO:0000256" key="4">
    <source>
        <dbReference type="ARBA" id="ARBA00022679"/>
    </source>
</evidence>
<dbReference type="AlphaFoldDB" id="A0A4Q0VQ90"/>
<feature type="binding site" evidence="9">
    <location>
        <begin position="41"/>
        <end position="42"/>
    </location>
    <ligand>
        <name>substrate</name>
    </ligand>
</feature>
<comment type="catalytic activity">
    <reaction evidence="8 9">
        <text>N-acetyl-L-glutamate + ATP = N-acetyl-L-glutamyl 5-phosphate + ADP</text>
        <dbReference type="Rhea" id="RHEA:14629"/>
        <dbReference type="ChEBI" id="CHEBI:30616"/>
        <dbReference type="ChEBI" id="CHEBI:44337"/>
        <dbReference type="ChEBI" id="CHEBI:57936"/>
        <dbReference type="ChEBI" id="CHEBI:456216"/>
        <dbReference type="EC" id="2.7.2.8"/>
    </reaction>
</comment>
<dbReference type="PIRSF" id="PIRSF000728">
    <property type="entry name" value="NAGK"/>
    <property type="match status" value="1"/>
</dbReference>
<evidence type="ECO:0000256" key="8">
    <source>
        <dbReference type="ARBA" id="ARBA00048141"/>
    </source>
</evidence>
<dbReference type="InterPro" id="IPR037528">
    <property type="entry name" value="ArgB"/>
</dbReference>
<comment type="similarity">
    <text evidence="9">Belongs to the acetylglutamate kinase family. ArgB subfamily.</text>
</comment>
<comment type="subcellular location">
    <subcellularLocation>
        <location evidence="9">Cytoplasm</location>
    </subcellularLocation>
</comment>
<gene>
    <name evidence="9 11" type="primary">argB</name>
    <name evidence="11" type="ORF">DS745_18280</name>
</gene>
<dbReference type="GO" id="GO:0042450">
    <property type="term" value="P:L-arginine biosynthetic process via ornithine"/>
    <property type="evidence" value="ECO:0007669"/>
    <property type="project" value="UniProtKB-UniRule"/>
</dbReference>
<dbReference type="GO" id="GO:0005737">
    <property type="term" value="C:cytoplasm"/>
    <property type="evidence" value="ECO:0007669"/>
    <property type="project" value="UniProtKB-SubCell"/>
</dbReference>
<feature type="domain" description="Aspartate/glutamate/uridylate kinase" evidence="10">
    <location>
        <begin position="4"/>
        <end position="234"/>
    </location>
</feature>
<evidence type="ECO:0000256" key="1">
    <source>
        <dbReference type="ARBA" id="ARBA00004828"/>
    </source>
</evidence>
<reference evidence="11 12" key="1">
    <citation type="journal article" date="2019" name="Int. J. Syst. Evol. Microbiol.">
        <title>Anaerobacillus alkaliphilus sp. nov., a novel alkaliphilic and moderately halophilic bacterium.</title>
        <authorList>
            <person name="Borsodi A.K."/>
            <person name="Aszalos J.M."/>
            <person name="Bihari P."/>
            <person name="Nagy I."/>
            <person name="Schumann P."/>
            <person name="Sproer C."/>
            <person name="Kovacs A.L."/>
            <person name="Boka K."/>
            <person name="Dobosy P."/>
            <person name="Ovari M."/>
            <person name="Szili-Kovacs T."/>
            <person name="Toth E."/>
        </authorList>
    </citation>
    <scope>NUCLEOTIDE SEQUENCE [LARGE SCALE GENOMIC DNA]</scope>
    <source>
        <strain evidence="11 12">B16-10</strain>
    </source>
</reference>
<keyword evidence="2 9" id="KW-0055">Arginine biosynthesis</keyword>
<dbReference type="EC" id="2.7.2.8" evidence="9"/>
<comment type="caution">
    <text evidence="11">The sequence shown here is derived from an EMBL/GenBank/DDBJ whole genome shotgun (WGS) entry which is preliminary data.</text>
</comment>
<feature type="site" description="Transition state stabilizer" evidence="9">
    <location>
        <position position="215"/>
    </location>
</feature>
<keyword evidence="6 9" id="KW-0418">Kinase</keyword>
<evidence type="ECO:0000256" key="3">
    <source>
        <dbReference type="ARBA" id="ARBA00022605"/>
    </source>
</evidence>
<dbReference type="InterPro" id="IPR004662">
    <property type="entry name" value="AcgluKinase_fam"/>
</dbReference>
<dbReference type="InterPro" id="IPR001048">
    <property type="entry name" value="Asp/Glu/Uridylate_kinase"/>
</dbReference>
<dbReference type="PANTHER" id="PTHR23342">
    <property type="entry name" value="N-ACETYLGLUTAMATE SYNTHASE"/>
    <property type="match status" value="1"/>
</dbReference>
<keyword evidence="12" id="KW-1185">Reference proteome</keyword>
<keyword evidence="4 9" id="KW-0808">Transferase</keyword>
<feature type="site" description="Transition state stabilizer" evidence="9">
    <location>
        <position position="8"/>
    </location>
</feature>
<feature type="binding site" evidence="9">
    <location>
        <position position="63"/>
    </location>
    <ligand>
        <name>substrate</name>
    </ligand>
</feature>